<protein>
    <submittedName>
        <fullName evidence="1">Uncharacterized protein</fullName>
    </submittedName>
</protein>
<evidence type="ECO:0000313" key="1">
    <source>
        <dbReference type="EMBL" id="ORY32700.1"/>
    </source>
</evidence>
<sequence>MTQSCTSSSQPMNTSLTHSTIGPSFLESTEQTLFLWDTSLGPSLNLLKLPLSQIPMPTFLGNGTASLEESWRLGSPCSSSGQTDFGSLTDLSDADSSDFYDPECYLNYPTLPMAFENYGGAYLVGVDNVFG</sequence>
<evidence type="ECO:0000313" key="2">
    <source>
        <dbReference type="Proteomes" id="UP000193642"/>
    </source>
</evidence>
<dbReference type="Proteomes" id="UP000193642">
    <property type="component" value="Unassembled WGS sequence"/>
</dbReference>
<name>A0A1Y2BDS6_9FUNG</name>
<keyword evidence="2" id="KW-1185">Reference proteome</keyword>
<organism evidence="1 2">
    <name type="scientific">Rhizoclosmatium globosum</name>
    <dbReference type="NCBI Taxonomy" id="329046"/>
    <lineage>
        <taxon>Eukaryota</taxon>
        <taxon>Fungi</taxon>
        <taxon>Fungi incertae sedis</taxon>
        <taxon>Chytridiomycota</taxon>
        <taxon>Chytridiomycota incertae sedis</taxon>
        <taxon>Chytridiomycetes</taxon>
        <taxon>Chytridiales</taxon>
        <taxon>Chytriomycetaceae</taxon>
        <taxon>Rhizoclosmatium</taxon>
    </lineage>
</organism>
<comment type="caution">
    <text evidence="1">The sequence shown here is derived from an EMBL/GenBank/DDBJ whole genome shotgun (WGS) entry which is preliminary data.</text>
</comment>
<dbReference type="AlphaFoldDB" id="A0A1Y2BDS6"/>
<accession>A0A1Y2BDS6</accession>
<dbReference type="EMBL" id="MCGO01000070">
    <property type="protein sequence ID" value="ORY32700.1"/>
    <property type="molecule type" value="Genomic_DNA"/>
</dbReference>
<proteinExistence type="predicted"/>
<gene>
    <name evidence="1" type="ORF">BCR33DRAFT_723366</name>
</gene>
<reference evidence="1 2" key="1">
    <citation type="submission" date="2016-07" db="EMBL/GenBank/DDBJ databases">
        <title>Pervasive Adenine N6-methylation of Active Genes in Fungi.</title>
        <authorList>
            <consortium name="DOE Joint Genome Institute"/>
            <person name="Mondo S.J."/>
            <person name="Dannebaum R.O."/>
            <person name="Kuo R.C."/>
            <person name="Labutti K."/>
            <person name="Haridas S."/>
            <person name="Kuo A."/>
            <person name="Salamov A."/>
            <person name="Ahrendt S.R."/>
            <person name="Lipzen A."/>
            <person name="Sullivan W."/>
            <person name="Andreopoulos W.B."/>
            <person name="Clum A."/>
            <person name="Lindquist E."/>
            <person name="Daum C."/>
            <person name="Ramamoorthy G.K."/>
            <person name="Gryganskyi A."/>
            <person name="Culley D."/>
            <person name="Magnuson J.K."/>
            <person name="James T.Y."/>
            <person name="O'Malley M.A."/>
            <person name="Stajich J.E."/>
            <person name="Spatafora J.W."/>
            <person name="Visel A."/>
            <person name="Grigoriev I.V."/>
        </authorList>
    </citation>
    <scope>NUCLEOTIDE SEQUENCE [LARGE SCALE GENOMIC DNA]</scope>
    <source>
        <strain evidence="1 2">JEL800</strain>
    </source>
</reference>